<dbReference type="GeneID" id="36525399"/>
<dbReference type="InterPro" id="IPR051430">
    <property type="entry name" value="Fungal_TF_Env_Response"/>
</dbReference>
<dbReference type="GO" id="GO:0001228">
    <property type="term" value="F:DNA-binding transcription activator activity, RNA polymerase II-specific"/>
    <property type="evidence" value="ECO:0007669"/>
    <property type="project" value="TreeGrafter"/>
</dbReference>
<dbReference type="PROSITE" id="PS50048">
    <property type="entry name" value="ZN2_CY6_FUNGAL_2"/>
    <property type="match status" value="1"/>
</dbReference>
<dbReference type="Gene3D" id="4.10.240.10">
    <property type="entry name" value="Zn(2)-C6 fungal-type DNA-binding domain"/>
    <property type="match status" value="1"/>
</dbReference>
<dbReference type="PROSITE" id="PS00463">
    <property type="entry name" value="ZN2_CY6_FUNGAL_1"/>
    <property type="match status" value="1"/>
</dbReference>
<feature type="domain" description="Zn(2)-C6 fungal-type" evidence="8">
    <location>
        <begin position="16"/>
        <end position="47"/>
    </location>
</feature>
<dbReference type="AlphaFoldDB" id="A0A2I2FHZ2"/>
<keyword evidence="2" id="KW-0862">Zinc</keyword>
<organism evidence="9 10">
    <name type="scientific">Aspergillus candidus</name>
    <dbReference type="NCBI Taxonomy" id="41067"/>
    <lineage>
        <taxon>Eukaryota</taxon>
        <taxon>Fungi</taxon>
        <taxon>Dikarya</taxon>
        <taxon>Ascomycota</taxon>
        <taxon>Pezizomycotina</taxon>
        <taxon>Eurotiomycetes</taxon>
        <taxon>Eurotiomycetidae</taxon>
        <taxon>Eurotiales</taxon>
        <taxon>Aspergillaceae</taxon>
        <taxon>Aspergillus</taxon>
        <taxon>Aspergillus subgen. Circumdati</taxon>
    </lineage>
</organism>
<accession>A0A2I2FHZ2</accession>
<evidence type="ECO:0000256" key="5">
    <source>
        <dbReference type="ARBA" id="ARBA00023163"/>
    </source>
</evidence>
<dbReference type="RefSeq" id="XP_024674260.1">
    <property type="nucleotide sequence ID" value="XM_024818239.1"/>
</dbReference>
<dbReference type="SUPFAM" id="SSF57701">
    <property type="entry name" value="Zn2/Cys6 DNA-binding domain"/>
    <property type="match status" value="1"/>
</dbReference>
<evidence type="ECO:0000256" key="1">
    <source>
        <dbReference type="ARBA" id="ARBA00022723"/>
    </source>
</evidence>
<feature type="compositionally biased region" description="Polar residues" evidence="7">
    <location>
        <begin position="95"/>
        <end position="106"/>
    </location>
</feature>
<dbReference type="PANTHER" id="PTHR31944">
    <property type="entry name" value="HEME-RESPONSIVE ZINC FINGER TRANSCRIPTION FACTOR HAP1"/>
    <property type="match status" value="1"/>
</dbReference>
<feature type="compositionally biased region" description="Basic and acidic residues" evidence="7">
    <location>
        <begin position="79"/>
        <end position="94"/>
    </location>
</feature>
<dbReference type="CDD" id="cd00067">
    <property type="entry name" value="GAL4"/>
    <property type="match status" value="1"/>
</dbReference>
<keyword evidence="4" id="KW-0238">DNA-binding</keyword>
<keyword evidence="6" id="KW-0539">Nucleus</keyword>
<dbReference type="InterPro" id="IPR007219">
    <property type="entry name" value="XnlR_reg_dom"/>
</dbReference>
<dbReference type="Proteomes" id="UP000234585">
    <property type="component" value="Unassembled WGS sequence"/>
</dbReference>
<evidence type="ECO:0000313" key="9">
    <source>
        <dbReference type="EMBL" id="PLB40248.1"/>
    </source>
</evidence>
<name>A0A2I2FHZ2_ASPCN</name>
<reference evidence="9 10" key="1">
    <citation type="submission" date="2017-12" db="EMBL/GenBank/DDBJ databases">
        <authorList>
            <consortium name="DOE Joint Genome Institute"/>
            <person name="Haridas S."/>
            <person name="Kjaerbolling I."/>
            <person name="Vesth T.C."/>
            <person name="Frisvad J.C."/>
            <person name="Nybo J.L."/>
            <person name="Theobald S."/>
            <person name="Kuo A."/>
            <person name="Bowyer P."/>
            <person name="Matsuda Y."/>
            <person name="Mondo S."/>
            <person name="Lyhne E.K."/>
            <person name="Kogle M.E."/>
            <person name="Clum A."/>
            <person name="Lipzen A."/>
            <person name="Salamov A."/>
            <person name="Ngan C.Y."/>
            <person name="Daum C."/>
            <person name="Chiniquy J."/>
            <person name="Barry K."/>
            <person name="LaButti K."/>
            <person name="Simmons B.A."/>
            <person name="Magnuson J.K."/>
            <person name="Mortensen U.H."/>
            <person name="Larsen T.O."/>
            <person name="Grigoriev I.V."/>
            <person name="Baker S.E."/>
            <person name="Andersen M.R."/>
            <person name="Nordberg H.P."/>
            <person name="Cantor M.N."/>
            <person name="Hua S.X."/>
        </authorList>
    </citation>
    <scope>NUCLEOTIDE SEQUENCE [LARGE SCALE GENOMIC DNA]</scope>
    <source>
        <strain evidence="9 10">CBS 102.13</strain>
    </source>
</reference>
<dbReference type="EMBL" id="KZ559125">
    <property type="protein sequence ID" value="PLB40248.1"/>
    <property type="molecule type" value="Genomic_DNA"/>
</dbReference>
<keyword evidence="1" id="KW-0479">Metal-binding</keyword>
<feature type="region of interest" description="Disordered" evidence="7">
    <location>
        <begin position="79"/>
        <end position="106"/>
    </location>
</feature>
<evidence type="ECO:0000313" key="10">
    <source>
        <dbReference type="Proteomes" id="UP000234585"/>
    </source>
</evidence>
<keyword evidence="5" id="KW-0804">Transcription</keyword>
<evidence type="ECO:0000259" key="8">
    <source>
        <dbReference type="PROSITE" id="PS50048"/>
    </source>
</evidence>
<keyword evidence="3" id="KW-0805">Transcription regulation</keyword>
<dbReference type="PANTHER" id="PTHR31944:SF129">
    <property type="entry name" value="ASPYRIDONES CLUSTER REGULATOR APDR-RELATED"/>
    <property type="match status" value="1"/>
</dbReference>
<keyword evidence="10" id="KW-1185">Reference proteome</keyword>
<dbReference type="GO" id="GO:0005634">
    <property type="term" value="C:nucleus"/>
    <property type="evidence" value="ECO:0007669"/>
    <property type="project" value="TreeGrafter"/>
</dbReference>
<dbReference type="Pfam" id="PF04082">
    <property type="entry name" value="Fungal_trans"/>
    <property type="match status" value="1"/>
</dbReference>
<dbReference type="CDD" id="cd12148">
    <property type="entry name" value="fungal_TF_MHR"/>
    <property type="match status" value="1"/>
</dbReference>
<evidence type="ECO:0000256" key="7">
    <source>
        <dbReference type="SAM" id="MobiDB-lite"/>
    </source>
</evidence>
<sequence>MAGEGGPRKRRRPAQSCEQCRHRKVRCDRNIPCGPCTRARSSLHCSYRDRSQSPSSSGIGIIATPDTTHRQTLVTGAFERRASNRMTPTEHGDTDLQSGVESSSGEIQRRIQSLEDRLATLTENTSLPRDNQRLEKALHDLTERTQNIEQQLAAAPQLAHTHPTSDLSTSNIPPRLHASAKAEFKDLKTDLTNVVKDCRALRTSIKFHQSVPLDEPPVCDELVQCYLRTIGLIYKQFWTEPKLSPVSFLMKLVLVLAIGTAFYPDSTGGINDKCTHLKQKWVYAAQWWLTGPSEKTAASLDGLQVFCLLLTARKISDLGTSHVLSTNSLIEMAMRLGLHIDPSNFPTLSAFESEMRVRLWATILELALQSSLESGLPCNLPLGFDARPPLNINDQDIGPDKPLIASPSKPSNEWTDTSVLLLFHESVKPRMGIVQFVASPGRKSYQQALQFTADMRLACRKLSSAAQKFEASKTSQGLGLTDFHKKFLDIELHRYIVALHAPFTVQARKDPRFYYSRKASLESAMAIAFYANDLHLPSSALDDFSKLTLVGAGSFKGPLALDIVSALGLELVTQLEEESSAQSLFVGLGNELAKAARAPVVQILEHILAQLLQIISLGSPNLKRYNFLAAILAQIRAMQSNQCVKRVVYETSMMAGMPQTPIADVPIGTATPTIPGLSDPTSTQFGFQPTDSIFDIDLASLLCLEGIDDPSSSYL</sequence>
<dbReference type="GO" id="GO:0000978">
    <property type="term" value="F:RNA polymerase II cis-regulatory region sequence-specific DNA binding"/>
    <property type="evidence" value="ECO:0007669"/>
    <property type="project" value="TreeGrafter"/>
</dbReference>
<evidence type="ECO:0000256" key="2">
    <source>
        <dbReference type="ARBA" id="ARBA00022833"/>
    </source>
</evidence>
<dbReference type="SMART" id="SM00066">
    <property type="entry name" value="GAL4"/>
    <property type="match status" value="1"/>
</dbReference>
<dbReference type="InterPro" id="IPR036864">
    <property type="entry name" value="Zn2-C6_fun-type_DNA-bd_sf"/>
</dbReference>
<evidence type="ECO:0000256" key="3">
    <source>
        <dbReference type="ARBA" id="ARBA00023015"/>
    </source>
</evidence>
<evidence type="ECO:0000256" key="4">
    <source>
        <dbReference type="ARBA" id="ARBA00023125"/>
    </source>
</evidence>
<evidence type="ECO:0000256" key="6">
    <source>
        <dbReference type="ARBA" id="ARBA00023242"/>
    </source>
</evidence>
<dbReference type="GO" id="GO:0006351">
    <property type="term" value="P:DNA-templated transcription"/>
    <property type="evidence" value="ECO:0007669"/>
    <property type="project" value="InterPro"/>
</dbReference>
<gene>
    <name evidence="9" type="ORF">BDW47DRAFT_135077</name>
</gene>
<dbReference type="GO" id="GO:0008270">
    <property type="term" value="F:zinc ion binding"/>
    <property type="evidence" value="ECO:0007669"/>
    <property type="project" value="InterPro"/>
</dbReference>
<proteinExistence type="predicted"/>
<dbReference type="Pfam" id="PF00172">
    <property type="entry name" value="Zn_clus"/>
    <property type="match status" value="1"/>
</dbReference>
<dbReference type="OrthoDB" id="4337792at2759"/>
<protein>
    <submittedName>
        <fullName evidence="9">C6 zinc finger domain protein</fullName>
    </submittedName>
</protein>
<dbReference type="InterPro" id="IPR001138">
    <property type="entry name" value="Zn2Cys6_DnaBD"/>
</dbReference>